<keyword evidence="6" id="KW-1185">Reference proteome</keyword>
<dbReference type="PANTHER" id="PTHR44227">
    <property type="match status" value="1"/>
</dbReference>
<dbReference type="STRING" id="1121393.SAMN02745216_02319"/>
<gene>
    <name evidence="5" type="ORF">SAMN02745216_02319</name>
</gene>
<feature type="transmembrane region" description="Helical" evidence="4">
    <location>
        <begin position="384"/>
        <end position="403"/>
    </location>
</feature>
<dbReference type="InterPro" id="IPR019734">
    <property type="entry name" value="TPR_rpt"/>
</dbReference>
<evidence type="ECO:0000256" key="1">
    <source>
        <dbReference type="ARBA" id="ARBA00022737"/>
    </source>
</evidence>
<evidence type="ECO:0000256" key="4">
    <source>
        <dbReference type="SAM" id="Phobius"/>
    </source>
</evidence>
<feature type="transmembrane region" description="Helical" evidence="4">
    <location>
        <begin position="356"/>
        <end position="378"/>
    </location>
</feature>
<dbReference type="InterPro" id="IPR052346">
    <property type="entry name" value="O-mannosyl-transferase_TMTC"/>
</dbReference>
<feature type="transmembrane region" description="Helical" evidence="4">
    <location>
        <begin position="137"/>
        <end position="159"/>
    </location>
</feature>
<dbReference type="RefSeq" id="WP_073475906.1">
    <property type="nucleotide sequence ID" value="NZ_FQZU01000012.1"/>
</dbReference>
<evidence type="ECO:0000256" key="2">
    <source>
        <dbReference type="ARBA" id="ARBA00022803"/>
    </source>
</evidence>
<dbReference type="SMART" id="SM00028">
    <property type="entry name" value="TPR"/>
    <property type="match status" value="4"/>
</dbReference>
<dbReference type="PANTHER" id="PTHR44227:SF3">
    <property type="entry name" value="PROTEIN O-MANNOSYL-TRANSFERASE TMTC4"/>
    <property type="match status" value="1"/>
</dbReference>
<dbReference type="SUPFAM" id="SSF48452">
    <property type="entry name" value="TPR-like"/>
    <property type="match status" value="1"/>
</dbReference>
<proteinExistence type="predicted"/>
<feature type="transmembrane region" description="Helical" evidence="4">
    <location>
        <begin position="236"/>
        <end position="256"/>
    </location>
</feature>
<sequence length="639" mass="72021">MIPPKAFLDSPWNNDAALNTGRLLYPLALCALAAAMYWQCIFFDFANYDDLALTANNPLIKDLSLESLKRIFTFFSLESYYPIRLLSIAVDRAVWGANPMGYHLTNVLVHMANILMAFGLAKTIAGQRGWDGRSSRFLGVFTAMLFGLHAAAADTVAWIPGREELLMFFFCLLCLRLHIHADHSQRPFLIRVLTAYACAFSCLSNVVGAVTPALVALYILTLDRSGGWKKVLKTTWFLWIIGGGAIFIKALSLLAWDESSRTMLLPHLPSALRYFHEILAAPQITYKDPVSLAEKIRAVLSVYGGNLGHVFLPLKMPCLYPDDIPKSFFSRHVSGGLAAATATGAAMFLLRKNRMFLFGAGWFLIALAPSSQILQHHIPRADRFLYLPLFGFALALSYLAMAWDNKRNVKLARMALMVFVLFLAVRGGLHLPVWEDGMALYQHAVKSYPNNFQAHFFYAQELKRKGFYEEALLHHAIAINLRPREKYIWHPYYEVLIDMGRLDEAEAIAQKAVKDFPRDAQAHNNLAIILSARDKAEQSLAEFEKAVALNPNSTIMRENAADEYARRNQPERAVHHLREALKISPRTAILHVRLAIELEKLGDVSGAIHHYKEAKRYNPTFVGVDFQVKRLLDKTSRSN</sequence>
<protein>
    <submittedName>
        <fullName evidence="5">TPR repeat-containing protein</fullName>
    </submittedName>
</protein>
<keyword evidence="2 3" id="KW-0802">TPR repeat</keyword>
<feature type="transmembrane region" description="Helical" evidence="4">
    <location>
        <begin position="193"/>
        <end position="220"/>
    </location>
</feature>
<evidence type="ECO:0000313" key="5">
    <source>
        <dbReference type="EMBL" id="SHJ81246.1"/>
    </source>
</evidence>
<feature type="transmembrane region" description="Helical" evidence="4">
    <location>
        <begin position="107"/>
        <end position="125"/>
    </location>
</feature>
<reference evidence="6" key="1">
    <citation type="submission" date="2016-11" db="EMBL/GenBank/DDBJ databases">
        <authorList>
            <person name="Varghese N."/>
            <person name="Submissions S."/>
        </authorList>
    </citation>
    <scope>NUCLEOTIDE SEQUENCE [LARGE SCALE GENOMIC DNA]</scope>
    <source>
        <strain evidence="6">DSM 16219</strain>
    </source>
</reference>
<dbReference type="InterPro" id="IPR011990">
    <property type="entry name" value="TPR-like_helical_dom_sf"/>
</dbReference>
<dbReference type="PROSITE" id="PS50005">
    <property type="entry name" value="TPR"/>
    <property type="match status" value="1"/>
</dbReference>
<accession>A0A1M6MCW7</accession>
<evidence type="ECO:0000313" key="6">
    <source>
        <dbReference type="Proteomes" id="UP000183994"/>
    </source>
</evidence>
<evidence type="ECO:0000256" key="3">
    <source>
        <dbReference type="PROSITE-ProRule" id="PRU00339"/>
    </source>
</evidence>
<dbReference type="Proteomes" id="UP000183994">
    <property type="component" value="Unassembled WGS sequence"/>
</dbReference>
<keyword evidence="1" id="KW-0677">Repeat</keyword>
<keyword evidence="4" id="KW-0472">Membrane</keyword>
<feature type="transmembrane region" description="Helical" evidence="4">
    <location>
        <begin position="23"/>
        <end position="46"/>
    </location>
</feature>
<organism evidence="5 6">
    <name type="scientific">Desulfatibacillum alkenivorans DSM 16219</name>
    <dbReference type="NCBI Taxonomy" id="1121393"/>
    <lineage>
        <taxon>Bacteria</taxon>
        <taxon>Pseudomonadati</taxon>
        <taxon>Thermodesulfobacteriota</taxon>
        <taxon>Desulfobacteria</taxon>
        <taxon>Desulfobacterales</taxon>
        <taxon>Desulfatibacillaceae</taxon>
        <taxon>Desulfatibacillum</taxon>
    </lineage>
</organism>
<keyword evidence="4" id="KW-1133">Transmembrane helix</keyword>
<feature type="repeat" description="TPR" evidence="3">
    <location>
        <begin position="520"/>
        <end position="553"/>
    </location>
</feature>
<dbReference type="EMBL" id="FQZU01000012">
    <property type="protein sequence ID" value="SHJ81246.1"/>
    <property type="molecule type" value="Genomic_DNA"/>
</dbReference>
<name>A0A1M6MCW7_9BACT</name>
<dbReference type="AlphaFoldDB" id="A0A1M6MCW7"/>
<dbReference type="Gene3D" id="1.25.40.10">
    <property type="entry name" value="Tetratricopeptide repeat domain"/>
    <property type="match status" value="1"/>
</dbReference>
<feature type="transmembrane region" description="Helical" evidence="4">
    <location>
        <begin position="415"/>
        <end position="434"/>
    </location>
</feature>
<keyword evidence="4" id="KW-0812">Transmembrane</keyword>
<dbReference type="Pfam" id="PF13432">
    <property type="entry name" value="TPR_16"/>
    <property type="match status" value="2"/>
</dbReference>
<dbReference type="OrthoDB" id="127293at2"/>